<name>A0A8H3ES51_9LECA</name>
<sequence length="249" mass="27465">MFYTSILSTNRQVYNESSNIFYMENLFIRVNSDVVGRRFEPDALGDYEDDAGRNYGLPVLSKGSKAQACTRDAMEIDLIAGLESALLLMDGWYQNKPERLQESELWIIIGDEIGIAGEQSAVSDSFCDGRTAGYLTAATKNAAANREGPIKHLRTAIERNAPLCQDTNGSGGTTLNVAMDAKPRMSQSPNSVSSPRIRRLLEPFRAVYSFGFPYIDAPYQRAVSARDPDWLVQSPTKYSPSSSGGILRL</sequence>
<keyword evidence="2" id="KW-1185">Reference proteome</keyword>
<accession>A0A8H3ES51</accession>
<proteinExistence type="predicted"/>
<dbReference type="EMBL" id="CAJPDR010000051">
    <property type="protein sequence ID" value="CAF9911731.1"/>
    <property type="molecule type" value="Genomic_DNA"/>
</dbReference>
<evidence type="ECO:0000313" key="2">
    <source>
        <dbReference type="Proteomes" id="UP000664203"/>
    </source>
</evidence>
<organism evidence="1 2">
    <name type="scientific">Alectoria fallacina</name>
    <dbReference type="NCBI Taxonomy" id="1903189"/>
    <lineage>
        <taxon>Eukaryota</taxon>
        <taxon>Fungi</taxon>
        <taxon>Dikarya</taxon>
        <taxon>Ascomycota</taxon>
        <taxon>Pezizomycotina</taxon>
        <taxon>Lecanoromycetes</taxon>
        <taxon>OSLEUM clade</taxon>
        <taxon>Lecanoromycetidae</taxon>
        <taxon>Lecanorales</taxon>
        <taxon>Lecanorineae</taxon>
        <taxon>Parmeliaceae</taxon>
        <taxon>Alectoria</taxon>
    </lineage>
</organism>
<protein>
    <submittedName>
        <fullName evidence="1">Uncharacterized protein</fullName>
    </submittedName>
</protein>
<dbReference type="OrthoDB" id="2951834at2759"/>
<comment type="caution">
    <text evidence="1">The sequence shown here is derived from an EMBL/GenBank/DDBJ whole genome shotgun (WGS) entry which is preliminary data.</text>
</comment>
<dbReference type="AlphaFoldDB" id="A0A8H3ES51"/>
<evidence type="ECO:0000313" key="1">
    <source>
        <dbReference type="EMBL" id="CAF9911731.1"/>
    </source>
</evidence>
<reference evidence="1" key="1">
    <citation type="submission" date="2021-03" db="EMBL/GenBank/DDBJ databases">
        <authorList>
            <person name="Tagirdzhanova G."/>
        </authorList>
    </citation>
    <scope>NUCLEOTIDE SEQUENCE</scope>
</reference>
<gene>
    <name evidence="1" type="ORF">ALECFALPRED_007633</name>
</gene>
<dbReference type="Proteomes" id="UP000664203">
    <property type="component" value="Unassembled WGS sequence"/>
</dbReference>